<evidence type="ECO:0000313" key="4">
    <source>
        <dbReference type="Proteomes" id="UP000440096"/>
    </source>
</evidence>
<dbReference type="InterPro" id="IPR050585">
    <property type="entry name" value="Xaa-Pro_dipeptidyl-ppase/CocE"/>
</dbReference>
<protein>
    <submittedName>
        <fullName evidence="3">CocE/NonD family hydrolase</fullName>
    </submittedName>
</protein>
<dbReference type="GO" id="GO:0008239">
    <property type="term" value="F:dipeptidyl-peptidase activity"/>
    <property type="evidence" value="ECO:0007669"/>
    <property type="project" value="InterPro"/>
</dbReference>
<keyword evidence="1 3" id="KW-0378">Hydrolase</keyword>
<dbReference type="NCBIfam" id="TIGR00976">
    <property type="entry name" value="CocE_NonD"/>
    <property type="match status" value="1"/>
</dbReference>
<dbReference type="SUPFAM" id="SSF49785">
    <property type="entry name" value="Galactose-binding domain-like"/>
    <property type="match status" value="1"/>
</dbReference>
<feature type="domain" description="Xaa-Pro dipeptidyl-peptidase C-terminal" evidence="2">
    <location>
        <begin position="323"/>
        <end position="575"/>
    </location>
</feature>
<keyword evidence="4" id="KW-1185">Reference proteome</keyword>
<dbReference type="SMART" id="SM00939">
    <property type="entry name" value="PepX_C"/>
    <property type="match status" value="1"/>
</dbReference>
<dbReference type="OrthoDB" id="5240615at2"/>
<dbReference type="PANTHER" id="PTHR43056:SF10">
    <property type="entry name" value="COCE_NOND FAMILY, PUTATIVE (AFU_ORTHOLOGUE AFUA_7G00600)-RELATED"/>
    <property type="match status" value="1"/>
</dbReference>
<evidence type="ECO:0000259" key="2">
    <source>
        <dbReference type="SMART" id="SM00939"/>
    </source>
</evidence>
<dbReference type="InterPro" id="IPR029058">
    <property type="entry name" value="AB_hydrolase_fold"/>
</dbReference>
<dbReference type="Gene3D" id="3.40.50.1820">
    <property type="entry name" value="alpha/beta hydrolase"/>
    <property type="match status" value="1"/>
</dbReference>
<accession>A0A6N7YQ63</accession>
<dbReference type="InterPro" id="IPR000383">
    <property type="entry name" value="Xaa-Pro-like_dom"/>
</dbReference>
<dbReference type="Pfam" id="PF08530">
    <property type="entry name" value="PepX_C"/>
    <property type="match status" value="1"/>
</dbReference>
<dbReference type="RefSeq" id="WP_154756261.1">
    <property type="nucleotide sequence ID" value="NZ_WMBA01000009.1"/>
</dbReference>
<organism evidence="3 4">
    <name type="scientific">Amycolatopsis pithecellobii</name>
    <dbReference type="NCBI Taxonomy" id="664692"/>
    <lineage>
        <taxon>Bacteria</taxon>
        <taxon>Bacillati</taxon>
        <taxon>Actinomycetota</taxon>
        <taxon>Actinomycetes</taxon>
        <taxon>Pseudonocardiales</taxon>
        <taxon>Pseudonocardiaceae</taxon>
        <taxon>Amycolatopsis</taxon>
    </lineage>
</organism>
<name>A0A6N7YQ63_9PSEU</name>
<dbReference type="Pfam" id="PF02129">
    <property type="entry name" value="Peptidase_S15"/>
    <property type="match status" value="1"/>
</dbReference>
<dbReference type="EMBL" id="WMBA01000009">
    <property type="protein sequence ID" value="MTD54028.1"/>
    <property type="molecule type" value="Genomic_DNA"/>
</dbReference>
<dbReference type="InterPro" id="IPR008979">
    <property type="entry name" value="Galactose-bd-like_sf"/>
</dbReference>
<dbReference type="SUPFAM" id="SSF53474">
    <property type="entry name" value="alpha/beta-Hydrolases"/>
    <property type="match status" value="1"/>
</dbReference>
<dbReference type="AlphaFoldDB" id="A0A6N7YQ63"/>
<comment type="caution">
    <text evidence="3">The sequence shown here is derived from an EMBL/GenBank/DDBJ whole genome shotgun (WGS) entry which is preliminary data.</text>
</comment>
<dbReference type="Proteomes" id="UP000440096">
    <property type="component" value="Unassembled WGS sequence"/>
</dbReference>
<evidence type="ECO:0000313" key="3">
    <source>
        <dbReference type="EMBL" id="MTD54028.1"/>
    </source>
</evidence>
<proteinExistence type="predicted"/>
<dbReference type="InterPro" id="IPR013736">
    <property type="entry name" value="Xaa-Pro_dipept_C"/>
</dbReference>
<evidence type="ECO:0000256" key="1">
    <source>
        <dbReference type="ARBA" id="ARBA00022801"/>
    </source>
</evidence>
<dbReference type="Gene3D" id="1.10.3020.20">
    <property type="match status" value="1"/>
</dbReference>
<sequence>MSDDQRIYMPSRPLEAGSARYGVLSDFAPGKRTLEAGTRLAEPFCALPVDIVHDRDLEVTLRDGTVTHVDVFRPAGTEKVPVIVAFSPYGKGQGTSPSAKGVFDLVGLDNSKVSGLHKFEGPDPAYWCAQGYAICNPDIRGVVESGGDSVLWDRQEGRDAYDLIEWLGVQDWCSGKVAMSGTSYLAASQWFTAAEQPPHLAAINPWEGMSDTYRDLVLRGGIPDSGFARQLRDFSFWGHGRKEDIIAEADRYPLMNDLWENKIPRYEEIIVPAYVVASYSNTLHTQGTFRAWRRMSSPDKWLRIHNSQEWPDYYDEANREDLRRFFDHFLKGVDNGWEDTPRVRYSLLDLEGGDQVALGADSFPPRGVVSTKYYLDARTRTLGTEAPAEEASAQYVVGSNSPAVSFLTRFEDKTVLVGYPKAHLWVEVDGDDDMDLFVLVQKLDAHGTPLAQFTVPNQTARVHDATEYGGSILRYRGSDGRLRVSMRHLDDTLSTEEVPAHTFDRVEKLSAGEVVEIEIDLLPVGLVFYPREQLRFIVSGRSLLGSMMPGMPEYTSPYQGTHIVHTGGEHASYLQLPVQNS</sequence>
<dbReference type="InterPro" id="IPR005674">
    <property type="entry name" value="CocE/Ser_esterase"/>
</dbReference>
<gene>
    <name evidence="3" type="ORF">GKO32_08545</name>
</gene>
<dbReference type="Gene3D" id="2.60.120.260">
    <property type="entry name" value="Galactose-binding domain-like"/>
    <property type="match status" value="1"/>
</dbReference>
<dbReference type="PANTHER" id="PTHR43056">
    <property type="entry name" value="PEPTIDASE S9 PROLYL OLIGOPEPTIDASE"/>
    <property type="match status" value="1"/>
</dbReference>
<reference evidence="3 4" key="1">
    <citation type="submission" date="2019-11" db="EMBL/GenBank/DDBJ databases">
        <title>Draft genome of Amycolatopsis RM579.</title>
        <authorList>
            <person name="Duangmal K."/>
            <person name="Mingma R."/>
        </authorList>
    </citation>
    <scope>NUCLEOTIDE SEQUENCE [LARGE SCALE GENOMIC DNA]</scope>
    <source>
        <strain evidence="3 4">RM579</strain>
    </source>
</reference>